<comment type="caution">
    <text evidence="6">The sequence shown here is derived from an EMBL/GenBank/DDBJ whole genome shotgun (WGS) entry which is preliminary data.</text>
</comment>
<accession>A0ABV2ALL5</accession>
<evidence type="ECO:0000256" key="3">
    <source>
        <dbReference type="ARBA" id="ARBA00022833"/>
    </source>
</evidence>
<dbReference type="PROSITE" id="PS51083">
    <property type="entry name" value="ZF_HIT"/>
    <property type="match status" value="1"/>
</dbReference>
<evidence type="ECO:0000256" key="1">
    <source>
        <dbReference type="ARBA" id="ARBA00022723"/>
    </source>
</evidence>
<dbReference type="PANTHER" id="PTHR13483:SF3">
    <property type="entry name" value="BOX C_D SNORNA PROTEIN 1"/>
    <property type="match status" value="1"/>
</dbReference>
<dbReference type="EMBL" id="JBDODL010000638">
    <property type="protein sequence ID" value="MES1920379.1"/>
    <property type="molecule type" value="Genomic_DNA"/>
</dbReference>
<evidence type="ECO:0000259" key="5">
    <source>
        <dbReference type="PROSITE" id="PS51083"/>
    </source>
</evidence>
<evidence type="ECO:0000313" key="6">
    <source>
        <dbReference type="EMBL" id="MES1920379.1"/>
    </source>
</evidence>
<dbReference type="Gene3D" id="3.30.60.190">
    <property type="match status" value="1"/>
</dbReference>
<keyword evidence="1" id="KW-0479">Metal-binding</keyword>
<dbReference type="InterPro" id="IPR051639">
    <property type="entry name" value="BCD1"/>
</dbReference>
<dbReference type="Proteomes" id="UP001439008">
    <property type="component" value="Unassembled WGS sequence"/>
</dbReference>
<dbReference type="Pfam" id="PF04438">
    <property type="entry name" value="zf-HIT"/>
    <property type="match status" value="1"/>
</dbReference>
<dbReference type="InterPro" id="IPR007529">
    <property type="entry name" value="Znf_HIT"/>
</dbReference>
<dbReference type="PANTHER" id="PTHR13483">
    <property type="entry name" value="BOX C_D SNORNA PROTEIN 1-RELATED"/>
    <property type="match status" value="1"/>
</dbReference>
<dbReference type="SUPFAM" id="SSF144232">
    <property type="entry name" value="HIT/MYND zinc finger-like"/>
    <property type="match status" value="1"/>
</dbReference>
<evidence type="ECO:0000256" key="2">
    <source>
        <dbReference type="ARBA" id="ARBA00022771"/>
    </source>
</evidence>
<protein>
    <submittedName>
        <fullName evidence="6">Box C/D snoRNA protein 1</fullName>
    </submittedName>
</protein>
<keyword evidence="2 4" id="KW-0863">Zinc-finger</keyword>
<evidence type="ECO:0000256" key="4">
    <source>
        <dbReference type="PROSITE-ProRule" id="PRU00453"/>
    </source>
</evidence>
<feature type="domain" description="HIT-type" evidence="5">
    <location>
        <begin position="6"/>
        <end position="40"/>
    </location>
</feature>
<dbReference type="CDD" id="cd23023">
    <property type="entry name" value="zf-HIT_BCD1"/>
    <property type="match status" value="1"/>
</dbReference>
<keyword evidence="7" id="KW-1185">Reference proteome</keyword>
<gene>
    <name evidence="6" type="primary">ZNHIT6</name>
    <name evidence="6" type="ORF">MHBO_002056</name>
</gene>
<proteinExistence type="predicted"/>
<organism evidence="6 7">
    <name type="scientific">Bonamia ostreae</name>
    <dbReference type="NCBI Taxonomy" id="126728"/>
    <lineage>
        <taxon>Eukaryota</taxon>
        <taxon>Sar</taxon>
        <taxon>Rhizaria</taxon>
        <taxon>Endomyxa</taxon>
        <taxon>Ascetosporea</taxon>
        <taxon>Haplosporida</taxon>
        <taxon>Bonamia</taxon>
    </lineage>
</organism>
<reference evidence="6 7" key="1">
    <citation type="journal article" date="2024" name="BMC Biol.">
        <title>Comparative genomics of Ascetosporea gives new insight into the evolutionary basis for animal parasitism in Rhizaria.</title>
        <authorList>
            <person name="Hiltunen Thoren M."/>
            <person name="Onut-Brannstrom I."/>
            <person name="Alfjorden A."/>
            <person name="Peckova H."/>
            <person name="Swords F."/>
            <person name="Hooper C."/>
            <person name="Holzer A.S."/>
            <person name="Bass D."/>
            <person name="Burki F."/>
        </authorList>
    </citation>
    <scope>NUCLEOTIDE SEQUENCE [LARGE SCALE GENOMIC DNA]</scope>
    <source>
        <strain evidence="6">20-A016</strain>
    </source>
</reference>
<evidence type="ECO:0000313" key="7">
    <source>
        <dbReference type="Proteomes" id="UP001439008"/>
    </source>
</evidence>
<keyword evidence="3" id="KW-0862">Zinc</keyword>
<sequence>MSFKECKICLNSNAKYKCPKCEIHTCCLSCVDKHKIRYDCNGLRIRKTPNFVDSKNYSQTRETEDIAFLQNISRNTKALSGKAFRILHPKIKRKSWKKKKFRKRRNKK</sequence>
<name>A0ABV2ALL5_9EUKA</name>